<evidence type="ECO:0000256" key="1">
    <source>
        <dbReference type="SAM" id="MobiDB-lite"/>
    </source>
</evidence>
<dbReference type="InterPro" id="IPR036909">
    <property type="entry name" value="Cyt_c-like_dom_sf"/>
</dbReference>
<sequence>MVSARVSVRWFVVLLGVLVAFGWPQRLGAQQLSGSVSVDASVTREVLDRFCVRCHNGRTLTAGLAFDEADLAGVATDAELWERVIVKLRSQTMPPVGNPRPDEASYHAVASWLETKIDAVGLVNPDPGRGETFHRLNRAEYHAAVRDLFAVDVDVASLLPADNTFEHGFDNNGVMLSISPDLVARYLSAARKISRLAVGTPPVGPTVATYRVHPGQLQDDRQDNELSFGSRGGLAVRHYFPVDGEYTIRVRLHRNFSDYILGFAASQELDVRVGGELIKRFTIGDAGATGRMAPLSFSGNIAGDPAWEYYMNTGDAGLEVRFPAKAGQQVVGVSFVRGLSEPDGVLQPRNRGYGRFVDERYDDNAAVEQVAIGGPYTVEGSGDTPSRREIFVCRPAVATEEEACANRILGRLARRAYRRPVTDEEIGTLMEFFVSGRRDGNFDAGIQFALERMLVDPDFLFRIERDQPGLAPGAPYRLSDLELASRLSFFLWSSIPDDELLEAAVRGELSDPTVLEQQTRRLLADPRSNALIDNFVSQWLRLRNLASQERESAEYPEFDENLREAFRRETELFVESTIREDRSLLDLLGANYTFVNERLARHYGILGVYGDRFRRVTLGDDHPRGGLLGHGGLLMVTSHPNRTSPVLRGKWLLESILGAPPPEPPADVPGLPDRGEAGEPASVRDRLEQHRANPVCASCHAPMDPLGFALENFDAIGSWRATTEAGLPVDSSATMPSGAQFEGPAGLRTILLNRGGEFAGAVTEKLLAYAVGRGLEYYDRPSVRQILRTAASDEYRWSAIVLGIVKSAPFQWRRSQSEDPSLVP</sequence>
<gene>
    <name evidence="8" type="ORF">METZ01_LOCUS126629</name>
</gene>
<evidence type="ECO:0000259" key="2">
    <source>
        <dbReference type="Pfam" id="PF07624"/>
    </source>
</evidence>
<evidence type="ECO:0000259" key="7">
    <source>
        <dbReference type="Pfam" id="PF07637"/>
    </source>
</evidence>
<organism evidence="8">
    <name type="scientific">marine metagenome</name>
    <dbReference type="NCBI Taxonomy" id="408172"/>
    <lineage>
        <taxon>unclassified sequences</taxon>
        <taxon>metagenomes</taxon>
        <taxon>ecological metagenomes</taxon>
    </lineage>
</organism>
<feature type="region of interest" description="Disordered" evidence="1">
    <location>
        <begin position="658"/>
        <end position="679"/>
    </location>
</feature>
<dbReference type="InterPro" id="IPR011478">
    <property type="entry name" value="DUF1585"/>
</dbReference>
<feature type="domain" description="DUF1592" evidence="5">
    <location>
        <begin position="478"/>
        <end position="605"/>
    </location>
</feature>
<accession>A0A381Y9V3</accession>
<dbReference type="Pfam" id="PF07624">
    <property type="entry name" value="PSD2"/>
    <property type="match status" value="1"/>
</dbReference>
<evidence type="ECO:0000259" key="6">
    <source>
        <dbReference type="Pfam" id="PF07635"/>
    </source>
</evidence>
<protein>
    <recommendedName>
        <fullName evidence="9">Cytochrome c domain-containing protein</fullName>
    </recommendedName>
</protein>
<feature type="domain" description="DUF1588" evidence="4">
    <location>
        <begin position="624"/>
        <end position="722"/>
    </location>
</feature>
<reference evidence="8" key="1">
    <citation type="submission" date="2018-05" db="EMBL/GenBank/DDBJ databases">
        <authorList>
            <person name="Lanie J.A."/>
            <person name="Ng W.-L."/>
            <person name="Kazmierczak K.M."/>
            <person name="Andrzejewski T.M."/>
            <person name="Davidsen T.M."/>
            <person name="Wayne K.J."/>
            <person name="Tettelin H."/>
            <person name="Glass J.I."/>
            <person name="Rusch D."/>
            <person name="Podicherti R."/>
            <person name="Tsui H.-C.T."/>
            <person name="Winkler M.E."/>
        </authorList>
    </citation>
    <scope>NUCLEOTIDE SEQUENCE</scope>
</reference>
<dbReference type="Pfam" id="PF07631">
    <property type="entry name" value="PSD4"/>
    <property type="match status" value="1"/>
</dbReference>
<evidence type="ECO:0000313" key="8">
    <source>
        <dbReference type="EMBL" id="SVA73775.1"/>
    </source>
</evidence>
<proteinExistence type="predicted"/>
<dbReference type="InterPro" id="IPR013042">
    <property type="entry name" value="DUF1592"/>
</dbReference>
<dbReference type="Pfam" id="PF07635">
    <property type="entry name" value="PSCyt1"/>
    <property type="match status" value="1"/>
</dbReference>
<evidence type="ECO:0000259" key="5">
    <source>
        <dbReference type="Pfam" id="PF07631"/>
    </source>
</evidence>
<dbReference type="GO" id="GO:0009055">
    <property type="term" value="F:electron transfer activity"/>
    <property type="evidence" value="ECO:0007669"/>
    <property type="project" value="InterPro"/>
</dbReference>
<name>A0A381Y9V3_9ZZZZ</name>
<feature type="domain" description="DUF1587" evidence="3">
    <location>
        <begin position="135"/>
        <end position="198"/>
    </location>
</feature>
<dbReference type="Pfam" id="PF07626">
    <property type="entry name" value="PSD3"/>
    <property type="match status" value="1"/>
</dbReference>
<dbReference type="EMBL" id="UINC01017715">
    <property type="protein sequence ID" value="SVA73775.1"/>
    <property type="molecule type" value="Genomic_DNA"/>
</dbReference>
<dbReference type="AlphaFoldDB" id="A0A381Y9V3"/>
<dbReference type="Pfam" id="PF07627">
    <property type="entry name" value="PSCyt3"/>
    <property type="match status" value="1"/>
</dbReference>
<feature type="domain" description="DUF1585" evidence="2">
    <location>
        <begin position="737"/>
        <end position="810"/>
    </location>
</feature>
<evidence type="ECO:0000259" key="3">
    <source>
        <dbReference type="Pfam" id="PF07626"/>
    </source>
</evidence>
<dbReference type="InterPro" id="IPR013036">
    <property type="entry name" value="DUF1587"/>
</dbReference>
<dbReference type="SUPFAM" id="SSF46626">
    <property type="entry name" value="Cytochrome c"/>
    <property type="match status" value="1"/>
</dbReference>
<dbReference type="GO" id="GO:0020037">
    <property type="term" value="F:heme binding"/>
    <property type="evidence" value="ECO:0007669"/>
    <property type="project" value="InterPro"/>
</dbReference>
<dbReference type="InterPro" id="IPR011429">
    <property type="entry name" value="Cyt_c_Planctomycete-type"/>
</dbReference>
<feature type="domain" description="DUF1595" evidence="7">
    <location>
        <begin position="404"/>
        <end position="464"/>
    </location>
</feature>
<dbReference type="InterPro" id="IPR013039">
    <property type="entry name" value="DUF1588"/>
</dbReference>
<evidence type="ECO:0000259" key="4">
    <source>
        <dbReference type="Pfam" id="PF07627"/>
    </source>
</evidence>
<dbReference type="InterPro" id="IPR013043">
    <property type="entry name" value="DUF1595"/>
</dbReference>
<dbReference type="Pfam" id="PF07637">
    <property type="entry name" value="PSD5"/>
    <property type="match status" value="1"/>
</dbReference>
<evidence type="ECO:0008006" key="9">
    <source>
        <dbReference type="Google" id="ProtNLM"/>
    </source>
</evidence>
<feature type="domain" description="Cytochrome C Planctomycete-type" evidence="6">
    <location>
        <begin position="51"/>
        <end position="95"/>
    </location>
</feature>